<evidence type="ECO:0000313" key="3">
    <source>
        <dbReference type="Proteomes" id="UP001209229"/>
    </source>
</evidence>
<dbReference type="Proteomes" id="UP001209229">
    <property type="component" value="Unassembled WGS sequence"/>
</dbReference>
<feature type="signal peptide" evidence="1">
    <location>
        <begin position="1"/>
        <end position="31"/>
    </location>
</feature>
<reference evidence="2" key="1">
    <citation type="submission" date="2022-10" db="EMBL/GenBank/DDBJ databases">
        <authorList>
            <person name="Yu W.X."/>
        </authorList>
    </citation>
    <scope>NUCLEOTIDE SEQUENCE</scope>
    <source>
        <strain evidence="2">AAT</strain>
    </source>
</reference>
<organism evidence="2 3">
    <name type="scientific">Plebeiibacterium sediminum</name>
    <dbReference type="NCBI Taxonomy" id="2992112"/>
    <lineage>
        <taxon>Bacteria</taxon>
        <taxon>Pseudomonadati</taxon>
        <taxon>Bacteroidota</taxon>
        <taxon>Bacteroidia</taxon>
        <taxon>Marinilabiliales</taxon>
        <taxon>Marinilabiliaceae</taxon>
        <taxon>Plebeiibacterium</taxon>
    </lineage>
</organism>
<evidence type="ECO:0000256" key="1">
    <source>
        <dbReference type="SAM" id="SignalP"/>
    </source>
</evidence>
<comment type="caution">
    <text evidence="2">The sequence shown here is derived from an EMBL/GenBank/DDBJ whole genome shotgun (WGS) entry which is preliminary data.</text>
</comment>
<proteinExistence type="predicted"/>
<keyword evidence="1" id="KW-0732">Signal</keyword>
<dbReference type="AlphaFoldDB" id="A0AAE3M242"/>
<feature type="chain" id="PRO_5042230420" description="SPOR domain-containing protein" evidence="1">
    <location>
        <begin position="32"/>
        <end position="385"/>
    </location>
</feature>
<keyword evidence="3" id="KW-1185">Reference proteome</keyword>
<sequence length="385" mass="42852">MKNLNTIKTSLSTIWILFIGLILFANQQTHAQNNLSESDQKKVAVAEKKINKAESIVKKADKYTSEIEALKNDGSVRTRKIQKLETKANKIIIKSSSYYKDGFGKKYGTYRGAVQRNIKEGNLSSDFESRKNEAHKTYKVGRKWRRKSGSQGNVDKGVEYLLKANELEGKAIGSLIDILANVDKNTTIEETSLAEDTTSQQLDIIATPPIEPITEEPTLDSALVMASDYETITPTDSLLQDVTLVQDTLSSSPIIQDSIPNTITETTAVLAEDVITAIPAEPVIETTEEVEVTEIPKDFNTYFTIQFLADKQPVPKEKITSMYNGPLEIIKHEADGWFRYSIGKFTDISEAKKTLQTTGVNGYVVAYHNNTRISTREAIEIMAGE</sequence>
<name>A0AAE3M242_9BACT</name>
<dbReference type="RefSeq" id="WP_301189261.1">
    <property type="nucleotide sequence ID" value="NZ_JAPDPJ010000005.1"/>
</dbReference>
<dbReference type="EMBL" id="JAPDPJ010000005">
    <property type="protein sequence ID" value="MCW3785689.1"/>
    <property type="molecule type" value="Genomic_DNA"/>
</dbReference>
<accession>A0AAE3M242</accession>
<protein>
    <recommendedName>
        <fullName evidence="4">SPOR domain-containing protein</fullName>
    </recommendedName>
</protein>
<gene>
    <name evidence="2" type="ORF">OM075_04385</name>
</gene>
<evidence type="ECO:0000313" key="2">
    <source>
        <dbReference type="EMBL" id="MCW3785689.1"/>
    </source>
</evidence>
<evidence type="ECO:0008006" key="4">
    <source>
        <dbReference type="Google" id="ProtNLM"/>
    </source>
</evidence>